<name>A0A484KXS4_9ASTE</name>
<feature type="compositionally biased region" description="Basic and acidic residues" evidence="1">
    <location>
        <begin position="73"/>
        <end position="84"/>
    </location>
</feature>
<dbReference type="Proteomes" id="UP000595140">
    <property type="component" value="Unassembled WGS sequence"/>
</dbReference>
<dbReference type="AlphaFoldDB" id="A0A484KXS4"/>
<sequence>MLFDGNSDEVTEFRARLPPQVDEGSIVLSGGAYGEEGVVKTTTIKALLDTTKGSKANQSEIDALTTDGNTTTEKSHDKERWNKDDEAESDELEDVYSDEH</sequence>
<gene>
    <name evidence="2" type="ORF">CCAM_LOCUS11341</name>
</gene>
<keyword evidence="3" id="KW-1185">Reference proteome</keyword>
<feature type="compositionally biased region" description="Acidic residues" evidence="1">
    <location>
        <begin position="85"/>
        <end position="100"/>
    </location>
</feature>
<dbReference type="EMBL" id="OOIL02000802">
    <property type="protein sequence ID" value="VFQ69565.1"/>
    <property type="molecule type" value="Genomic_DNA"/>
</dbReference>
<proteinExistence type="predicted"/>
<evidence type="ECO:0000256" key="1">
    <source>
        <dbReference type="SAM" id="MobiDB-lite"/>
    </source>
</evidence>
<feature type="compositionally biased region" description="Polar residues" evidence="1">
    <location>
        <begin position="51"/>
        <end position="72"/>
    </location>
</feature>
<reference evidence="2 3" key="1">
    <citation type="submission" date="2018-04" db="EMBL/GenBank/DDBJ databases">
        <authorList>
            <person name="Vogel A."/>
        </authorList>
    </citation>
    <scope>NUCLEOTIDE SEQUENCE [LARGE SCALE GENOMIC DNA]</scope>
</reference>
<accession>A0A484KXS4</accession>
<evidence type="ECO:0000313" key="3">
    <source>
        <dbReference type="Proteomes" id="UP000595140"/>
    </source>
</evidence>
<organism evidence="2 3">
    <name type="scientific">Cuscuta campestris</name>
    <dbReference type="NCBI Taxonomy" id="132261"/>
    <lineage>
        <taxon>Eukaryota</taxon>
        <taxon>Viridiplantae</taxon>
        <taxon>Streptophyta</taxon>
        <taxon>Embryophyta</taxon>
        <taxon>Tracheophyta</taxon>
        <taxon>Spermatophyta</taxon>
        <taxon>Magnoliopsida</taxon>
        <taxon>eudicotyledons</taxon>
        <taxon>Gunneridae</taxon>
        <taxon>Pentapetalae</taxon>
        <taxon>asterids</taxon>
        <taxon>lamiids</taxon>
        <taxon>Solanales</taxon>
        <taxon>Convolvulaceae</taxon>
        <taxon>Cuscuteae</taxon>
        <taxon>Cuscuta</taxon>
        <taxon>Cuscuta subgen. Grammica</taxon>
        <taxon>Cuscuta sect. Cleistogrammica</taxon>
    </lineage>
</organism>
<protein>
    <submittedName>
        <fullName evidence="2">Uncharacterized protein</fullName>
    </submittedName>
</protein>
<feature type="region of interest" description="Disordered" evidence="1">
    <location>
        <begin position="51"/>
        <end position="100"/>
    </location>
</feature>
<evidence type="ECO:0000313" key="2">
    <source>
        <dbReference type="EMBL" id="VFQ69565.1"/>
    </source>
</evidence>